<evidence type="ECO:0000256" key="8">
    <source>
        <dbReference type="SAM" id="Phobius"/>
    </source>
</evidence>
<sequence length="223" mass="23610">MDWSESIDGYCERTSAAFWAEPLNAWSNLAFIAVAFLGYGLWKMRGGRDKASEALCLLVGVIGAGSFTFHTVATRWASLADVIPIAVFIYGYFALALRRYFLLPPLVAGLGTLAFFAASFGAEPALAAIAGSSAGYLPGLLAMLLIGGILVARHREPGPLILAAGATFFVSLAFRMVDEPVCAALPTGTHFLWHILNAATLGLLVAAAIDTVPASERRTTDRA</sequence>
<name>A0A4Y8RBJ1_9HYPH</name>
<protein>
    <recommendedName>
        <fullName evidence="11">Ceramidase</fullName>
    </recommendedName>
</protein>
<evidence type="ECO:0000256" key="4">
    <source>
        <dbReference type="ARBA" id="ARBA00022989"/>
    </source>
</evidence>
<feature type="binding site" evidence="7">
    <location>
        <position position="190"/>
    </location>
    <ligand>
        <name>Zn(2+)</name>
        <dbReference type="ChEBI" id="CHEBI:29105"/>
        <note>catalytic</note>
    </ligand>
</feature>
<dbReference type="GO" id="GO:0006672">
    <property type="term" value="P:ceramide metabolic process"/>
    <property type="evidence" value="ECO:0007669"/>
    <property type="project" value="InterPro"/>
</dbReference>
<dbReference type="GO" id="GO:0016020">
    <property type="term" value="C:membrane"/>
    <property type="evidence" value="ECO:0007669"/>
    <property type="project" value="UniProtKB-SubCell"/>
</dbReference>
<evidence type="ECO:0000256" key="7">
    <source>
        <dbReference type="PIRSR" id="PIRSR608901-2"/>
    </source>
</evidence>
<feature type="transmembrane region" description="Helical" evidence="8">
    <location>
        <begin position="134"/>
        <end position="152"/>
    </location>
</feature>
<keyword evidence="6" id="KW-0479">Metal-binding</keyword>
<keyword evidence="5 8" id="KW-0472">Membrane</keyword>
<dbReference type="GO" id="GO:0046872">
    <property type="term" value="F:metal ion binding"/>
    <property type="evidence" value="ECO:0007669"/>
    <property type="project" value="UniProtKB-KW"/>
</dbReference>
<evidence type="ECO:0000313" key="10">
    <source>
        <dbReference type="Proteomes" id="UP000298179"/>
    </source>
</evidence>
<evidence type="ECO:0000313" key="9">
    <source>
        <dbReference type="EMBL" id="TFF19129.1"/>
    </source>
</evidence>
<evidence type="ECO:0000256" key="3">
    <source>
        <dbReference type="ARBA" id="ARBA00022801"/>
    </source>
</evidence>
<keyword evidence="2 8" id="KW-0812">Transmembrane</keyword>
<evidence type="ECO:0000256" key="2">
    <source>
        <dbReference type="ARBA" id="ARBA00022692"/>
    </source>
</evidence>
<dbReference type="Proteomes" id="UP000298179">
    <property type="component" value="Unassembled WGS sequence"/>
</dbReference>
<keyword evidence="6" id="KW-0106">Calcium</keyword>
<comment type="subcellular location">
    <subcellularLocation>
        <location evidence="1">Membrane</location>
        <topology evidence="1">Multi-pass membrane protein</topology>
    </subcellularLocation>
</comment>
<keyword evidence="7" id="KW-0862">Zinc</keyword>
<feature type="transmembrane region" description="Helical" evidence="8">
    <location>
        <begin position="76"/>
        <end position="95"/>
    </location>
</feature>
<evidence type="ECO:0000256" key="1">
    <source>
        <dbReference type="ARBA" id="ARBA00004141"/>
    </source>
</evidence>
<dbReference type="OrthoDB" id="277121at2"/>
<dbReference type="RefSeq" id="WP_134763726.1">
    <property type="nucleotide sequence ID" value="NZ_SOZD01000007.1"/>
</dbReference>
<evidence type="ECO:0000256" key="5">
    <source>
        <dbReference type="ARBA" id="ARBA00023136"/>
    </source>
</evidence>
<feature type="binding site" evidence="7">
    <location>
        <position position="194"/>
    </location>
    <ligand>
        <name>Zn(2+)</name>
        <dbReference type="ChEBI" id="CHEBI:29105"/>
        <note>catalytic</note>
    </ligand>
</feature>
<feature type="transmembrane region" description="Helical" evidence="8">
    <location>
        <begin position="54"/>
        <end position="70"/>
    </location>
</feature>
<comment type="cofactor">
    <cofactor evidence="7">
        <name>Zn(2+)</name>
        <dbReference type="ChEBI" id="CHEBI:29105"/>
    </cofactor>
</comment>
<reference evidence="9 10" key="1">
    <citation type="submission" date="2019-03" db="EMBL/GenBank/DDBJ databases">
        <title>Jiella endophytica sp. nov., a novel endophytic bacterium isolated from root of Ficus microcarpa Linn. f.</title>
        <authorList>
            <person name="Tuo L."/>
        </authorList>
    </citation>
    <scope>NUCLEOTIDE SEQUENCE [LARGE SCALE GENOMIC DNA]</scope>
    <source>
        <strain evidence="9 10">CBS5Q-3</strain>
    </source>
</reference>
<keyword evidence="4 8" id="KW-1133">Transmembrane helix</keyword>
<feature type="binding site" evidence="7">
    <location>
        <position position="70"/>
    </location>
    <ligand>
        <name>Zn(2+)</name>
        <dbReference type="ChEBI" id="CHEBI:29105"/>
        <note>catalytic</note>
    </ligand>
</feature>
<dbReference type="EMBL" id="SOZD01000007">
    <property type="protein sequence ID" value="TFF19129.1"/>
    <property type="molecule type" value="Genomic_DNA"/>
</dbReference>
<gene>
    <name evidence="9" type="ORF">E3C22_20370</name>
</gene>
<dbReference type="GO" id="GO:0016811">
    <property type="term" value="F:hydrolase activity, acting on carbon-nitrogen (but not peptide) bonds, in linear amides"/>
    <property type="evidence" value="ECO:0007669"/>
    <property type="project" value="InterPro"/>
</dbReference>
<feature type="transmembrane region" description="Helical" evidence="8">
    <location>
        <begin position="25"/>
        <end position="42"/>
    </location>
</feature>
<feature type="binding site" evidence="6">
    <location>
        <position position="21"/>
    </location>
    <ligand>
        <name>Ca(2+)</name>
        <dbReference type="ChEBI" id="CHEBI:29108"/>
    </ligand>
</feature>
<keyword evidence="3" id="KW-0378">Hydrolase</keyword>
<comment type="caution">
    <text evidence="9">The sequence shown here is derived from an EMBL/GenBank/DDBJ whole genome shotgun (WGS) entry which is preliminary data.</text>
</comment>
<feature type="transmembrane region" description="Helical" evidence="8">
    <location>
        <begin position="102"/>
        <end position="122"/>
    </location>
</feature>
<feature type="transmembrane region" description="Helical" evidence="8">
    <location>
        <begin position="189"/>
        <end position="209"/>
    </location>
</feature>
<proteinExistence type="predicted"/>
<keyword evidence="10" id="KW-1185">Reference proteome</keyword>
<dbReference type="Pfam" id="PF05875">
    <property type="entry name" value="Ceramidase"/>
    <property type="match status" value="1"/>
</dbReference>
<evidence type="ECO:0000256" key="6">
    <source>
        <dbReference type="PIRSR" id="PIRSR608901-1"/>
    </source>
</evidence>
<dbReference type="InterPro" id="IPR008901">
    <property type="entry name" value="ACER"/>
</dbReference>
<evidence type="ECO:0008006" key="11">
    <source>
        <dbReference type="Google" id="ProtNLM"/>
    </source>
</evidence>
<accession>A0A4Y8RBJ1</accession>
<organism evidence="9 10">
    <name type="scientific">Jiella endophytica</name>
    <dbReference type="NCBI Taxonomy" id="2558362"/>
    <lineage>
        <taxon>Bacteria</taxon>
        <taxon>Pseudomonadati</taxon>
        <taxon>Pseudomonadota</taxon>
        <taxon>Alphaproteobacteria</taxon>
        <taxon>Hyphomicrobiales</taxon>
        <taxon>Aurantimonadaceae</taxon>
        <taxon>Jiella</taxon>
    </lineage>
</organism>
<dbReference type="AlphaFoldDB" id="A0A4Y8RBJ1"/>
<feature type="transmembrane region" description="Helical" evidence="8">
    <location>
        <begin position="159"/>
        <end position="177"/>
    </location>
</feature>